<sequence length="140" mass="15888">MGGKVIIVEGKTDAERLKSILAEPVTFVLTHGTPGPRAFEAIEALRADEVYVFVDADFSGERIRRAVAEALPEARHLFTRKMYREIATTPLVHLAEVLMRAHFAVDLKAVRRAVEAEAEADPELRQALRRLYVRERRKPR</sequence>
<gene>
    <name evidence="2" type="ORF">HSCHL_2454</name>
</gene>
<protein>
    <submittedName>
        <fullName evidence="2">Toprim domain protein</fullName>
    </submittedName>
</protein>
<dbReference type="GO" id="GO:0006364">
    <property type="term" value="P:rRNA processing"/>
    <property type="evidence" value="ECO:0007669"/>
    <property type="project" value="TreeGrafter"/>
</dbReference>
<dbReference type="InterPro" id="IPR006171">
    <property type="entry name" value="TOPRIM_dom"/>
</dbReference>
<feature type="domain" description="Toprim" evidence="1">
    <location>
        <begin position="3"/>
        <end position="86"/>
    </location>
</feature>
<name>A0A2T5G9U2_HYDSH</name>
<dbReference type="SMART" id="SM00493">
    <property type="entry name" value="TOPRIM"/>
    <property type="match status" value="1"/>
</dbReference>
<comment type="caution">
    <text evidence="2">The sequence shown here is derived from an EMBL/GenBank/DDBJ whole genome shotgun (WGS) entry which is preliminary data.</text>
</comment>
<dbReference type="PANTHER" id="PTHR39156">
    <property type="entry name" value="RIBONUCLEASE M5"/>
    <property type="match status" value="1"/>
</dbReference>
<dbReference type="GO" id="GO:0043822">
    <property type="term" value="F:ribonuclease M5 activity"/>
    <property type="evidence" value="ECO:0007669"/>
    <property type="project" value="TreeGrafter"/>
</dbReference>
<dbReference type="OrthoDB" id="2417742at2"/>
<dbReference type="SUPFAM" id="SSF110455">
    <property type="entry name" value="Toprim domain"/>
    <property type="match status" value="1"/>
</dbReference>
<dbReference type="EMBL" id="PEBV01000019">
    <property type="protein sequence ID" value="PTQ52955.1"/>
    <property type="molecule type" value="Genomic_DNA"/>
</dbReference>
<evidence type="ECO:0000313" key="3">
    <source>
        <dbReference type="Proteomes" id="UP000244180"/>
    </source>
</evidence>
<dbReference type="PROSITE" id="PS50880">
    <property type="entry name" value="TOPRIM"/>
    <property type="match status" value="1"/>
</dbReference>
<accession>A0A2T5G9U2</accession>
<organism evidence="2 3">
    <name type="scientific">Hydrogenibacillus schlegelii</name>
    <name type="common">Bacillus schlegelii</name>
    <dbReference type="NCBI Taxonomy" id="1484"/>
    <lineage>
        <taxon>Bacteria</taxon>
        <taxon>Bacillati</taxon>
        <taxon>Bacillota</taxon>
        <taxon>Bacilli</taxon>
        <taxon>Bacillales</taxon>
        <taxon>Bacillales Family X. Incertae Sedis</taxon>
        <taxon>Hydrogenibacillus</taxon>
    </lineage>
</organism>
<dbReference type="PANTHER" id="PTHR39156:SF2">
    <property type="entry name" value="DNA PRIMASE (BACTERIAL TYPE) AND SMALL PRIMASE-LIKE PROTEINS"/>
    <property type="match status" value="1"/>
</dbReference>
<dbReference type="Gene3D" id="3.40.1360.10">
    <property type="match status" value="1"/>
</dbReference>
<dbReference type="CDD" id="cd01027">
    <property type="entry name" value="TOPRIM_RNase_M5_like"/>
    <property type="match status" value="1"/>
</dbReference>
<evidence type="ECO:0000259" key="1">
    <source>
        <dbReference type="PROSITE" id="PS50880"/>
    </source>
</evidence>
<proteinExistence type="predicted"/>
<dbReference type="Proteomes" id="UP000244180">
    <property type="component" value="Unassembled WGS sequence"/>
</dbReference>
<dbReference type="InterPro" id="IPR034141">
    <property type="entry name" value="TOPRIM_RNase_M5-like"/>
</dbReference>
<dbReference type="RefSeq" id="WP_066198873.1">
    <property type="nucleotide sequence ID" value="NZ_CBCSAS010000019.1"/>
</dbReference>
<reference evidence="2 3" key="1">
    <citation type="submission" date="2017-08" db="EMBL/GenBank/DDBJ databases">
        <title>Burning lignite coal seam in the remote Altai Mountains harbors a hydrogen-driven thermophilic microbial community.</title>
        <authorList>
            <person name="Kadnikov V.V."/>
            <person name="Mardanov A.V."/>
            <person name="Ivasenko D."/>
            <person name="Beletsky A.V."/>
            <person name="Karnachuk O.V."/>
            <person name="Ravin N.V."/>
        </authorList>
    </citation>
    <scope>NUCLEOTIDE SEQUENCE [LARGE SCALE GENOMIC DNA]</scope>
    <source>
        <strain evidence="2">AL33</strain>
    </source>
</reference>
<dbReference type="AlphaFoldDB" id="A0A2T5G9U2"/>
<evidence type="ECO:0000313" key="2">
    <source>
        <dbReference type="EMBL" id="PTQ52955.1"/>
    </source>
</evidence>
<dbReference type="Pfam" id="PF01751">
    <property type="entry name" value="Toprim"/>
    <property type="match status" value="1"/>
</dbReference>